<dbReference type="AlphaFoldDB" id="A0A2U1ZX39"/>
<comment type="caution">
    <text evidence="1">The sequence shown here is derived from an EMBL/GenBank/DDBJ whole genome shotgun (WGS) entry which is preliminary data.</text>
</comment>
<dbReference type="Proteomes" id="UP000245166">
    <property type="component" value="Unassembled WGS sequence"/>
</dbReference>
<keyword evidence="2" id="KW-1185">Reference proteome</keyword>
<sequence>MSGPEGDAGAGGPADAGRRKVVVTVDGDLAGTLPRLREAGLTVDATLTTMSIVTGTVDDAGEKALAALHGVHVEREDALQIQPPPAPQ</sequence>
<reference evidence="1 2" key="1">
    <citation type="submission" date="2018-03" db="EMBL/GenBank/DDBJ databases">
        <title>Genome assembly of novel Miniimonas species PCH200.</title>
        <authorList>
            <person name="Thakur V."/>
            <person name="Kumar V."/>
            <person name="Singh D."/>
        </authorList>
    </citation>
    <scope>NUCLEOTIDE SEQUENCE [LARGE SCALE GENOMIC DNA]</scope>
    <source>
        <strain evidence="1 2">PCH200</strain>
    </source>
</reference>
<dbReference type="EMBL" id="PYHR01000002">
    <property type="protein sequence ID" value="PWD51510.1"/>
    <property type="molecule type" value="Genomic_DNA"/>
</dbReference>
<proteinExistence type="predicted"/>
<dbReference type="RefSeq" id="WP_109229891.1">
    <property type="nucleotide sequence ID" value="NZ_PYHR01000002.1"/>
</dbReference>
<name>A0A2U1ZX39_9MICO</name>
<protein>
    <submittedName>
        <fullName evidence="1">Uncharacterized protein</fullName>
    </submittedName>
</protein>
<evidence type="ECO:0000313" key="1">
    <source>
        <dbReference type="EMBL" id="PWD51510.1"/>
    </source>
</evidence>
<accession>A0A2U1ZX39</accession>
<evidence type="ECO:0000313" key="2">
    <source>
        <dbReference type="Proteomes" id="UP000245166"/>
    </source>
</evidence>
<organism evidence="1 2">
    <name type="scientific">Serinibacter arcticus</name>
    <dbReference type="NCBI Taxonomy" id="1655435"/>
    <lineage>
        <taxon>Bacteria</taxon>
        <taxon>Bacillati</taxon>
        <taxon>Actinomycetota</taxon>
        <taxon>Actinomycetes</taxon>
        <taxon>Micrococcales</taxon>
        <taxon>Beutenbergiaceae</taxon>
        <taxon>Serinibacter</taxon>
    </lineage>
</organism>
<gene>
    <name evidence="1" type="ORF">C8046_13425</name>
</gene>